<reference evidence="1" key="2">
    <citation type="journal article" date="2022" name="New Phytol.">
        <title>Evolutionary transition to the ectomycorrhizal habit in the genomes of a hyperdiverse lineage of mushroom-forming fungi.</title>
        <authorList>
            <person name="Looney B."/>
            <person name="Miyauchi S."/>
            <person name="Morin E."/>
            <person name="Drula E."/>
            <person name="Courty P.E."/>
            <person name="Kohler A."/>
            <person name="Kuo A."/>
            <person name="LaButti K."/>
            <person name="Pangilinan J."/>
            <person name="Lipzen A."/>
            <person name="Riley R."/>
            <person name="Andreopoulos W."/>
            <person name="He G."/>
            <person name="Johnson J."/>
            <person name="Nolan M."/>
            <person name="Tritt A."/>
            <person name="Barry K.W."/>
            <person name="Grigoriev I.V."/>
            <person name="Nagy L.G."/>
            <person name="Hibbett D."/>
            <person name="Henrissat B."/>
            <person name="Matheny P.B."/>
            <person name="Labbe J."/>
            <person name="Martin F.M."/>
        </authorList>
    </citation>
    <scope>NUCLEOTIDE SEQUENCE</scope>
    <source>
        <strain evidence="1">EC-137</strain>
    </source>
</reference>
<comment type="caution">
    <text evidence="1">The sequence shown here is derived from an EMBL/GenBank/DDBJ whole genome shotgun (WGS) entry which is preliminary data.</text>
</comment>
<organism evidence="1 2">
    <name type="scientific">Vararia minispora EC-137</name>
    <dbReference type="NCBI Taxonomy" id="1314806"/>
    <lineage>
        <taxon>Eukaryota</taxon>
        <taxon>Fungi</taxon>
        <taxon>Dikarya</taxon>
        <taxon>Basidiomycota</taxon>
        <taxon>Agaricomycotina</taxon>
        <taxon>Agaricomycetes</taxon>
        <taxon>Russulales</taxon>
        <taxon>Lachnocladiaceae</taxon>
        <taxon>Vararia</taxon>
    </lineage>
</organism>
<keyword evidence="2" id="KW-1185">Reference proteome</keyword>
<sequence length="357" mass="38394">MSESTQLSIPKAVLYVDSDHAWSIAEEKGYGSDEISVKFVDLSKGESYAPTFLRLNPLGTLPTLIVPFENTLAPDTEARYKAVTDVETIITTLDRSRSATSRTRTTSSAPSPSLSPATIELSSLARTIIQLLHSGPASPELLFFMNARNDAELKGVAATVRPFLEGRKEALDGFLSQNATNEVRASQKTRKFWEDKKEAAERLLAVFVTADKSEAELDETDKKVRAEYYENSKAAWEVGLGLVLTKLSAEMRGPFALGDQFSIADVHLSGWLRYVVKLAGGSGGDSGADAIGKLEGHVGGGFALPRISNSAAGTSAQATAAGPETTTPKASDEKAPTTTKLEAFWDNVKERGSWKAM</sequence>
<evidence type="ECO:0000313" key="1">
    <source>
        <dbReference type="EMBL" id="KAI0032760.1"/>
    </source>
</evidence>
<dbReference type="EMBL" id="MU273537">
    <property type="protein sequence ID" value="KAI0032760.1"/>
    <property type="molecule type" value="Genomic_DNA"/>
</dbReference>
<dbReference type="Proteomes" id="UP000814128">
    <property type="component" value="Unassembled WGS sequence"/>
</dbReference>
<protein>
    <submittedName>
        <fullName evidence="1">Uncharacterized protein</fullName>
    </submittedName>
</protein>
<reference evidence="1" key="1">
    <citation type="submission" date="2021-02" db="EMBL/GenBank/DDBJ databases">
        <authorList>
            <consortium name="DOE Joint Genome Institute"/>
            <person name="Ahrendt S."/>
            <person name="Looney B.P."/>
            <person name="Miyauchi S."/>
            <person name="Morin E."/>
            <person name="Drula E."/>
            <person name="Courty P.E."/>
            <person name="Chicoki N."/>
            <person name="Fauchery L."/>
            <person name="Kohler A."/>
            <person name="Kuo A."/>
            <person name="Labutti K."/>
            <person name="Pangilinan J."/>
            <person name="Lipzen A."/>
            <person name="Riley R."/>
            <person name="Andreopoulos W."/>
            <person name="He G."/>
            <person name="Johnson J."/>
            <person name="Barry K.W."/>
            <person name="Grigoriev I.V."/>
            <person name="Nagy L."/>
            <person name="Hibbett D."/>
            <person name="Henrissat B."/>
            <person name="Matheny P.B."/>
            <person name="Labbe J."/>
            <person name="Martin F."/>
        </authorList>
    </citation>
    <scope>NUCLEOTIDE SEQUENCE</scope>
    <source>
        <strain evidence="1">EC-137</strain>
    </source>
</reference>
<gene>
    <name evidence="1" type="ORF">K488DRAFT_78322</name>
</gene>
<name>A0ACB8QM23_9AGAM</name>
<evidence type="ECO:0000313" key="2">
    <source>
        <dbReference type="Proteomes" id="UP000814128"/>
    </source>
</evidence>
<accession>A0ACB8QM23</accession>
<proteinExistence type="predicted"/>